<feature type="region of interest" description="Disordered" evidence="5">
    <location>
        <begin position="43"/>
        <end position="64"/>
    </location>
</feature>
<dbReference type="PANTHER" id="PTHR24099:SF15">
    <property type="entry name" value="E3 UBIQUITIN-PROTEIN LIGASE TRIM9"/>
    <property type="match status" value="1"/>
</dbReference>
<dbReference type="CDD" id="cd16576">
    <property type="entry name" value="RING-HC_TRIM9-like_C-I"/>
    <property type="match status" value="1"/>
</dbReference>
<proteinExistence type="predicted"/>
<dbReference type="InterPro" id="IPR001841">
    <property type="entry name" value="Znf_RING"/>
</dbReference>
<dbReference type="EnsemblMetazoa" id="SMAR009014-RA">
    <property type="protein sequence ID" value="SMAR009014-PA"/>
    <property type="gene ID" value="SMAR009014"/>
</dbReference>
<dbReference type="GO" id="GO:0007411">
    <property type="term" value="P:axon guidance"/>
    <property type="evidence" value="ECO:0007669"/>
    <property type="project" value="TreeGrafter"/>
</dbReference>
<dbReference type="STRING" id="126957.T1J5V6"/>
<dbReference type="InterPro" id="IPR050617">
    <property type="entry name" value="E3_ligase_FN3/SPRY"/>
</dbReference>
<dbReference type="GO" id="GO:0043005">
    <property type="term" value="C:neuron projection"/>
    <property type="evidence" value="ECO:0007669"/>
    <property type="project" value="TreeGrafter"/>
</dbReference>
<dbReference type="Pfam" id="PF22586">
    <property type="entry name" value="ANCHR-like_BBOX"/>
    <property type="match status" value="1"/>
</dbReference>
<evidence type="ECO:0000256" key="2">
    <source>
        <dbReference type="ARBA" id="ARBA00022771"/>
    </source>
</evidence>
<evidence type="ECO:0000313" key="7">
    <source>
        <dbReference type="EnsemblMetazoa" id="SMAR009014-PA"/>
    </source>
</evidence>
<protein>
    <recommendedName>
        <fullName evidence="6">B box-type domain-containing protein</fullName>
    </recommendedName>
</protein>
<dbReference type="HOGENOM" id="CLU_013137_5_0_1"/>
<reference evidence="8" key="1">
    <citation type="submission" date="2011-05" db="EMBL/GenBank/DDBJ databases">
        <authorList>
            <person name="Richards S.R."/>
            <person name="Qu J."/>
            <person name="Jiang H."/>
            <person name="Jhangiani S.N."/>
            <person name="Agravi P."/>
            <person name="Goodspeed R."/>
            <person name="Gross S."/>
            <person name="Mandapat C."/>
            <person name="Jackson L."/>
            <person name="Mathew T."/>
            <person name="Pu L."/>
            <person name="Thornton R."/>
            <person name="Saada N."/>
            <person name="Wilczek-Boney K.B."/>
            <person name="Lee S."/>
            <person name="Kovar C."/>
            <person name="Wu Y."/>
            <person name="Scherer S.E."/>
            <person name="Worley K.C."/>
            <person name="Muzny D.M."/>
            <person name="Gibbs R."/>
        </authorList>
    </citation>
    <scope>NUCLEOTIDE SEQUENCE</scope>
    <source>
        <strain evidence="8">Brora</strain>
    </source>
</reference>
<keyword evidence="1" id="KW-0479">Metal-binding</keyword>
<keyword evidence="2 4" id="KW-0863">Zinc-finger</keyword>
<dbReference type="Gene3D" id="3.30.40.10">
    <property type="entry name" value="Zinc/RING finger domain, C3HC4 (zinc finger)"/>
    <property type="match status" value="1"/>
</dbReference>
<dbReference type="InterPro" id="IPR027370">
    <property type="entry name" value="Znf-RING_euk"/>
</dbReference>
<dbReference type="SUPFAM" id="SSF57845">
    <property type="entry name" value="B-box zinc-binding domain"/>
    <property type="match status" value="1"/>
</dbReference>
<dbReference type="Gene3D" id="4.10.830.40">
    <property type="match status" value="1"/>
</dbReference>
<dbReference type="Proteomes" id="UP000014500">
    <property type="component" value="Unassembled WGS sequence"/>
</dbReference>
<dbReference type="PhylomeDB" id="T1J5V6"/>
<reference evidence="7" key="2">
    <citation type="submission" date="2015-02" db="UniProtKB">
        <authorList>
            <consortium name="EnsemblMetazoa"/>
        </authorList>
    </citation>
    <scope>IDENTIFICATION</scope>
</reference>
<dbReference type="eggNOG" id="KOG4367">
    <property type="taxonomic scope" value="Eukaryota"/>
</dbReference>
<dbReference type="Pfam" id="PF00643">
    <property type="entry name" value="zf-B_box"/>
    <property type="match status" value="1"/>
</dbReference>
<name>T1J5V6_STRMM</name>
<accession>T1J5V6</accession>
<dbReference type="EMBL" id="JH431868">
    <property type="status" value="NOT_ANNOTATED_CDS"/>
    <property type="molecule type" value="Genomic_DNA"/>
</dbReference>
<evidence type="ECO:0000313" key="8">
    <source>
        <dbReference type="Proteomes" id="UP000014500"/>
    </source>
</evidence>
<dbReference type="AlphaFoldDB" id="T1J5V6"/>
<keyword evidence="3" id="KW-0862">Zinc</keyword>
<dbReference type="Gene3D" id="3.30.160.60">
    <property type="entry name" value="Classic Zinc Finger"/>
    <property type="match status" value="1"/>
</dbReference>
<dbReference type="SUPFAM" id="SSF57850">
    <property type="entry name" value="RING/U-box"/>
    <property type="match status" value="1"/>
</dbReference>
<organism evidence="7 8">
    <name type="scientific">Strigamia maritima</name>
    <name type="common">European centipede</name>
    <name type="synonym">Geophilus maritimus</name>
    <dbReference type="NCBI Taxonomy" id="126957"/>
    <lineage>
        <taxon>Eukaryota</taxon>
        <taxon>Metazoa</taxon>
        <taxon>Ecdysozoa</taxon>
        <taxon>Arthropoda</taxon>
        <taxon>Myriapoda</taxon>
        <taxon>Chilopoda</taxon>
        <taxon>Pleurostigmophora</taxon>
        <taxon>Geophilomorpha</taxon>
        <taxon>Linotaeniidae</taxon>
        <taxon>Strigamia</taxon>
    </lineage>
</organism>
<dbReference type="Pfam" id="PF13445">
    <property type="entry name" value="zf-RING_UBOX"/>
    <property type="match status" value="1"/>
</dbReference>
<dbReference type="CDD" id="cd19764">
    <property type="entry name" value="Bbox2_TRIM9-like"/>
    <property type="match status" value="1"/>
</dbReference>
<feature type="domain" description="B box-type" evidence="6">
    <location>
        <begin position="145"/>
        <end position="194"/>
    </location>
</feature>
<evidence type="ECO:0000259" key="6">
    <source>
        <dbReference type="PROSITE" id="PS50119"/>
    </source>
</evidence>
<feature type="domain" description="B box-type" evidence="6">
    <location>
        <begin position="207"/>
        <end position="249"/>
    </location>
</feature>
<evidence type="ECO:0000256" key="5">
    <source>
        <dbReference type="SAM" id="MobiDB-lite"/>
    </source>
</evidence>
<feature type="compositionally biased region" description="Low complexity" evidence="5">
    <location>
        <begin position="46"/>
        <end position="60"/>
    </location>
</feature>
<dbReference type="OMA" id="ITQMEEM"/>
<dbReference type="InterPro" id="IPR000315">
    <property type="entry name" value="Znf_B-box"/>
</dbReference>
<dbReference type="PROSITE" id="PS50119">
    <property type="entry name" value="ZF_BBOX"/>
    <property type="match status" value="2"/>
</dbReference>
<evidence type="ECO:0000256" key="1">
    <source>
        <dbReference type="ARBA" id="ARBA00022723"/>
    </source>
</evidence>
<dbReference type="GO" id="GO:0008270">
    <property type="term" value="F:zinc ion binding"/>
    <property type="evidence" value="ECO:0007669"/>
    <property type="project" value="UniProtKB-KW"/>
</dbReference>
<dbReference type="SMART" id="SM00184">
    <property type="entry name" value="RING"/>
    <property type="match status" value="1"/>
</dbReference>
<dbReference type="SMART" id="SM00336">
    <property type="entry name" value="BBOX"/>
    <property type="match status" value="2"/>
</dbReference>
<dbReference type="PANTHER" id="PTHR24099">
    <property type="entry name" value="E3 UBIQUITIN-PROTEIN LIGASE TRIM36-RELATED"/>
    <property type="match status" value="1"/>
</dbReference>
<keyword evidence="8" id="KW-1185">Reference proteome</keyword>
<dbReference type="InterPro" id="IPR013083">
    <property type="entry name" value="Znf_RING/FYVE/PHD"/>
</dbReference>
<evidence type="ECO:0000256" key="3">
    <source>
        <dbReference type="ARBA" id="ARBA00022833"/>
    </source>
</evidence>
<evidence type="ECO:0000256" key="4">
    <source>
        <dbReference type="PROSITE-ProRule" id="PRU00024"/>
    </source>
</evidence>
<sequence length="308" mass="34060">MEDELKCPVCKQLYNNPVMLPCYHSLCLNCAVHIQQPAAQIEPTSEESLASNTSSSESSSDFPDVDKLSILSETDSGVICNSRPNSYSGTPNTQGILFPPLQNNAISLACAVCNKIVYFDENGSHNLPKNRTMQNIVDKYVESKNLGMKCQLCEGEPNEASVMCEQCEVFYCDSCREGCHPLRGPLAKHNLLPPLVGKAAVNSRSKGSEAKCVDHGEDTISLYCMVCKIPLCSMCTQDGRHLAHDVQAINTTSKTQKWTGASQEDLNCVAALICVLSVNDCFATPKARRRMFPVCEWIKFHILNWFRH</sequence>